<comment type="caution">
    <text evidence="1">The sequence shown here is derived from an EMBL/GenBank/DDBJ whole genome shotgun (WGS) entry which is preliminary data.</text>
</comment>
<evidence type="ECO:0000313" key="1">
    <source>
        <dbReference type="EMBL" id="KAA2381258.1"/>
    </source>
</evidence>
<reference evidence="1 2" key="1">
    <citation type="journal article" date="2019" name="Nat. Med.">
        <title>A library of human gut bacterial isolates paired with longitudinal multiomics data enables mechanistic microbiome research.</title>
        <authorList>
            <person name="Poyet M."/>
            <person name="Groussin M."/>
            <person name="Gibbons S.M."/>
            <person name="Avila-Pacheco J."/>
            <person name="Jiang X."/>
            <person name="Kearney S.M."/>
            <person name="Perrotta A.R."/>
            <person name="Berdy B."/>
            <person name="Zhao S."/>
            <person name="Lieberman T.D."/>
            <person name="Swanson P.K."/>
            <person name="Smith M."/>
            <person name="Roesemann S."/>
            <person name="Alexander J.E."/>
            <person name="Rich S.A."/>
            <person name="Livny J."/>
            <person name="Vlamakis H."/>
            <person name="Clish C."/>
            <person name="Bullock K."/>
            <person name="Deik A."/>
            <person name="Scott J."/>
            <person name="Pierce K.A."/>
            <person name="Xavier R.J."/>
            <person name="Alm E.J."/>
        </authorList>
    </citation>
    <scope>NUCLEOTIDE SEQUENCE [LARGE SCALE GENOMIC DNA]</scope>
    <source>
        <strain evidence="1 2">BIOML-A266</strain>
    </source>
</reference>
<dbReference type="AlphaFoldDB" id="A0A5B3H6T5"/>
<proteinExistence type="predicted"/>
<dbReference type="EMBL" id="VVXH01000001">
    <property type="protein sequence ID" value="KAA2381258.1"/>
    <property type="molecule type" value="Genomic_DNA"/>
</dbReference>
<accession>A0A5B3H6T5</accession>
<dbReference type="RefSeq" id="WP_004328730.1">
    <property type="nucleotide sequence ID" value="NZ_RCXC01000001.1"/>
</dbReference>
<dbReference type="Proteomes" id="UP000322940">
    <property type="component" value="Unassembled WGS sequence"/>
</dbReference>
<protein>
    <submittedName>
        <fullName evidence="1">Uncharacterized protein</fullName>
    </submittedName>
</protein>
<evidence type="ECO:0000313" key="2">
    <source>
        <dbReference type="Proteomes" id="UP000322940"/>
    </source>
</evidence>
<name>A0A5B3H6T5_9BACT</name>
<gene>
    <name evidence="1" type="ORF">F2Y10_01890</name>
</gene>
<dbReference type="GeneID" id="73803056"/>
<sequence>MAKRIITAILNHDMDFLIHFQRNVIKNCSVEGIDPRMLSAMRDILHILEAVKEIGILTELPNKES</sequence>
<organism evidence="1 2">
    <name type="scientific">Alistipes onderdonkii</name>
    <dbReference type="NCBI Taxonomy" id="328813"/>
    <lineage>
        <taxon>Bacteria</taxon>
        <taxon>Pseudomonadati</taxon>
        <taxon>Bacteroidota</taxon>
        <taxon>Bacteroidia</taxon>
        <taxon>Bacteroidales</taxon>
        <taxon>Rikenellaceae</taxon>
        <taxon>Alistipes</taxon>
    </lineage>
</organism>